<gene>
    <name evidence="1" type="ORF">VCHENC02_3594</name>
</gene>
<evidence type="ECO:0000313" key="2">
    <source>
        <dbReference type="Proteomes" id="UP000008367"/>
    </source>
</evidence>
<sequence>MDFRLYRTQIHWYPHSALKGCVPERKQMHLNS</sequence>
<reference evidence="1 2" key="1">
    <citation type="submission" date="2012-10" db="EMBL/GenBank/DDBJ databases">
        <title>Genome sequence of Vibrio Cholerae HENC-02.</title>
        <authorList>
            <person name="Eppinger M."/>
            <person name="Hasan N.A."/>
            <person name="Sengamalay N."/>
            <person name="Hine E."/>
            <person name="Su Q."/>
            <person name="Daugherty S.C."/>
            <person name="Young S."/>
            <person name="Sadzewicz L."/>
            <person name="Tallon L."/>
            <person name="Cebula T.A."/>
            <person name="Ravel J."/>
            <person name="Colwell R.R."/>
        </authorList>
    </citation>
    <scope>NUCLEOTIDE SEQUENCE [LARGE SCALE GENOMIC DNA]</scope>
    <source>
        <strain evidence="1 2">HENC-02</strain>
    </source>
</reference>
<dbReference type="AlphaFoldDB" id="A0A454CW93"/>
<dbReference type="Proteomes" id="UP000008367">
    <property type="component" value="Unassembled WGS sequence"/>
</dbReference>
<proteinExistence type="predicted"/>
<comment type="caution">
    <text evidence="1">The sequence shown here is derived from an EMBL/GenBank/DDBJ whole genome shotgun (WGS) entry which is preliminary data.</text>
</comment>
<name>A0A454CW93_VIBHA</name>
<protein>
    <submittedName>
        <fullName evidence="1">Uncharacterized protein</fullName>
    </submittedName>
</protein>
<dbReference type="EMBL" id="AJSR01001529">
    <property type="protein sequence ID" value="EKM30693.1"/>
    <property type="molecule type" value="Genomic_DNA"/>
</dbReference>
<organism evidence="1 2">
    <name type="scientific">Vibrio harveyi</name>
    <name type="common">Beneckea harveyi</name>
    <dbReference type="NCBI Taxonomy" id="669"/>
    <lineage>
        <taxon>Bacteria</taxon>
        <taxon>Pseudomonadati</taxon>
        <taxon>Pseudomonadota</taxon>
        <taxon>Gammaproteobacteria</taxon>
        <taxon>Vibrionales</taxon>
        <taxon>Vibrionaceae</taxon>
        <taxon>Vibrio</taxon>
    </lineage>
</organism>
<evidence type="ECO:0000313" key="1">
    <source>
        <dbReference type="EMBL" id="EKM30693.1"/>
    </source>
</evidence>
<accession>A0A454CW93</accession>
<feature type="non-terminal residue" evidence="1">
    <location>
        <position position="32"/>
    </location>
</feature>